<dbReference type="Proteomes" id="UP000298050">
    <property type="component" value="Unassembled WGS sequence"/>
</dbReference>
<dbReference type="SUPFAM" id="SSF53187">
    <property type="entry name" value="Zn-dependent exopeptidases"/>
    <property type="match status" value="1"/>
</dbReference>
<evidence type="ECO:0000313" key="3">
    <source>
        <dbReference type="Proteomes" id="UP000298050"/>
    </source>
</evidence>
<dbReference type="Gene3D" id="3.40.630.10">
    <property type="entry name" value="Zn peptidases"/>
    <property type="match status" value="1"/>
</dbReference>
<dbReference type="RefSeq" id="WP_135445837.1">
    <property type="nucleotide sequence ID" value="NZ_SRLE01000012.1"/>
</dbReference>
<dbReference type="AlphaFoldDB" id="A0A4Z0LWL1"/>
<feature type="signal peptide" evidence="1">
    <location>
        <begin position="1"/>
        <end position="17"/>
    </location>
</feature>
<reference evidence="2 3" key="1">
    <citation type="submission" date="2019-04" db="EMBL/GenBank/DDBJ databases">
        <title>Taxonomy of novel Haliea sp. from mangrove soil of West Coast of India.</title>
        <authorList>
            <person name="Verma A."/>
            <person name="Kumar P."/>
            <person name="Krishnamurthi S."/>
        </authorList>
    </citation>
    <scope>NUCLEOTIDE SEQUENCE [LARGE SCALE GENOMIC DNA]</scope>
    <source>
        <strain evidence="2 3">SAOS-164</strain>
    </source>
</reference>
<protein>
    <recommendedName>
        <fullName evidence="4">M28 family peptidase</fullName>
    </recommendedName>
</protein>
<proteinExistence type="predicted"/>
<organism evidence="2 3">
    <name type="scientific">Mangrovimicrobium sediminis</name>
    <dbReference type="NCBI Taxonomy" id="2562682"/>
    <lineage>
        <taxon>Bacteria</taxon>
        <taxon>Pseudomonadati</taxon>
        <taxon>Pseudomonadota</taxon>
        <taxon>Gammaproteobacteria</taxon>
        <taxon>Cellvibrionales</taxon>
        <taxon>Halieaceae</taxon>
        <taxon>Mangrovimicrobium</taxon>
    </lineage>
</organism>
<evidence type="ECO:0008006" key="4">
    <source>
        <dbReference type="Google" id="ProtNLM"/>
    </source>
</evidence>
<name>A0A4Z0LWL1_9GAMM</name>
<accession>A0A4Z0LWL1</accession>
<keyword evidence="1" id="KW-0732">Signal</keyword>
<feature type="chain" id="PRO_5021220501" description="M28 family peptidase" evidence="1">
    <location>
        <begin position="18"/>
        <end position="397"/>
    </location>
</feature>
<evidence type="ECO:0000256" key="1">
    <source>
        <dbReference type="SAM" id="SignalP"/>
    </source>
</evidence>
<evidence type="ECO:0000313" key="2">
    <source>
        <dbReference type="EMBL" id="TGD71793.1"/>
    </source>
</evidence>
<keyword evidence="3" id="KW-1185">Reference proteome</keyword>
<gene>
    <name evidence="2" type="ORF">E4634_16900</name>
</gene>
<dbReference type="Gene3D" id="3.50.30.30">
    <property type="match status" value="1"/>
</dbReference>
<sequence length="397" mass="41949">MFFCLGLVLAGARGALAGPLDGPELYADVQQYVDLGSSKRTGTFTDRRVASWLAGELDAAGVDSMFQDWTLDRFNYVTCILKIAGVNTECFSLWHPNGSTVRNDLVSVVKIRGYSYESMLGSARIEDAIANGASAVIAVNTINDAVVGVNAPFDEAANPFPVPVIVVGNSEIALLDGANESTRDVDLLKVFGKEKPDSTARNVVGFLDRGAAQSVVISTPSSGWFSAGGERGPGIALWLAIARWAAAESLPVNLYFVASSGHELGYIGTREFIDTFIPPEGVLFWVHLGASIVTEADVEGVPVRSFAALDYNDAALAPALQANLAPVGFNPQPESSNTAGELAYIMDQGYRAFGFYGAFDKFHTEADLADSTSPEALEAVAAPLAATIAQLVGELLP</sequence>
<dbReference type="EMBL" id="SRLE01000012">
    <property type="protein sequence ID" value="TGD71793.1"/>
    <property type="molecule type" value="Genomic_DNA"/>
</dbReference>
<comment type="caution">
    <text evidence="2">The sequence shown here is derived from an EMBL/GenBank/DDBJ whole genome shotgun (WGS) entry which is preliminary data.</text>
</comment>
<dbReference type="OrthoDB" id="975226at2"/>